<dbReference type="Proteomes" id="UP000294902">
    <property type="component" value="Unassembled WGS sequence"/>
</dbReference>
<keyword evidence="1" id="KW-1133">Transmembrane helix</keyword>
<keyword evidence="3" id="KW-1185">Reference proteome</keyword>
<feature type="transmembrane region" description="Helical" evidence="1">
    <location>
        <begin position="7"/>
        <end position="28"/>
    </location>
</feature>
<reference evidence="2 3" key="1">
    <citation type="submission" date="2019-03" db="EMBL/GenBank/DDBJ databases">
        <title>Genomic Encyclopedia of Type Strains, Phase IV (KMG-IV): sequencing the most valuable type-strain genomes for metagenomic binning, comparative biology and taxonomic classification.</title>
        <authorList>
            <person name="Goeker M."/>
        </authorList>
    </citation>
    <scope>NUCLEOTIDE SEQUENCE [LARGE SCALE GENOMIC DNA]</scope>
    <source>
        <strain evidence="2 3">DSM 24629</strain>
    </source>
</reference>
<keyword evidence="1" id="KW-0812">Transmembrane</keyword>
<dbReference type="EMBL" id="SMAL01000001">
    <property type="protein sequence ID" value="TCT17069.1"/>
    <property type="molecule type" value="Genomic_DNA"/>
</dbReference>
<dbReference type="AlphaFoldDB" id="A0A4V2V0N7"/>
<protein>
    <submittedName>
        <fullName evidence="2">Uncharacterized protein</fullName>
    </submittedName>
</protein>
<accession>A0A4V2V0N7</accession>
<proteinExistence type="predicted"/>
<keyword evidence="1" id="KW-0472">Membrane</keyword>
<sequence>MKARRDMAIALILIGVLIIGIIIFIRYFDLNFKNEENKLEFRISNKRNGEKEDTKGKTYEGIWLIESEDIKQCQPLIYVFGGMILDIQQINNEIIKGEISTIQSAPSNRIASVTFEALRSNNILKYLFSDDGWGNKGQITLEFLEDTLDLTIDLTDIGEGAMWGIGNGNFIFHRALPFEELEITELSRAPFEKYFSELEKGYLQPFKEFHLENDQLITFAILYYAYNHINATTIEKSEVDKIIYDFFGIKDIEHNSVFDYGIIYTNNSYTYPVVSGVSRIPIVEQIIECDSKYYIMFTFNYIDFETSGYNLDALMLATLEKGSEGSSMDYWLKEYKEIYKFD</sequence>
<name>A0A4V2V0N7_9FIRM</name>
<gene>
    <name evidence="2" type="ORF">EDC18_101365</name>
</gene>
<dbReference type="RefSeq" id="WP_132249657.1">
    <property type="nucleotide sequence ID" value="NZ_SMAL01000001.1"/>
</dbReference>
<organism evidence="2 3">
    <name type="scientific">Natranaerovirga pectinivora</name>
    <dbReference type="NCBI Taxonomy" id="682400"/>
    <lineage>
        <taxon>Bacteria</taxon>
        <taxon>Bacillati</taxon>
        <taxon>Bacillota</taxon>
        <taxon>Clostridia</taxon>
        <taxon>Lachnospirales</taxon>
        <taxon>Natranaerovirgaceae</taxon>
        <taxon>Natranaerovirga</taxon>
    </lineage>
</organism>
<comment type="caution">
    <text evidence="2">The sequence shown here is derived from an EMBL/GenBank/DDBJ whole genome shotgun (WGS) entry which is preliminary data.</text>
</comment>
<dbReference type="OrthoDB" id="9772442at2"/>
<evidence type="ECO:0000313" key="2">
    <source>
        <dbReference type="EMBL" id="TCT17069.1"/>
    </source>
</evidence>
<evidence type="ECO:0000313" key="3">
    <source>
        <dbReference type="Proteomes" id="UP000294902"/>
    </source>
</evidence>
<evidence type="ECO:0000256" key="1">
    <source>
        <dbReference type="SAM" id="Phobius"/>
    </source>
</evidence>